<dbReference type="OrthoDB" id="2581931at2759"/>
<sequence>MSLNDTDVTLGGNKGIDLHPGVANPTTSSAHADPLKANFVSDPTDETLGAGAAGNFTGHKEAARNFSQTAGVVEGRPGIIETSNIDPLNENSNKDDGWANASTTTSGTGTGTGMTERAGGLAQGAYNTATSVASSAVGMAAGAAQSAYKYVAGDEKSRQAGKESSA</sequence>
<feature type="compositionally biased region" description="Polar residues" evidence="1">
    <location>
        <begin position="81"/>
        <end position="91"/>
    </location>
</feature>
<protein>
    <submittedName>
        <fullName evidence="2">Uncharacterized protein</fullName>
    </submittedName>
</protein>
<gene>
    <name evidence="2" type="ORF">L227DRAFT_576367</name>
</gene>
<evidence type="ECO:0000313" key="3">
    <source>
        <dbReference type="Proteomes" id="UP000313359"/>
    </source>
</evidence>
<feature type="region of interest" description="Disordered" evidence="1">
    <location>
        <begin position="1"/>
        <end position="20"/>
    </location>
</feature>
<dbReference type="AlphaFoldDB" id="A0A5C2S5S5"/>
<evidence type="ECO:0000256" key="1">
    <source>
        <dbReference type="SAM" id="MobiDB-lite"/>
    </source>
</evidence>
<evidence type="ECO:0000313" key="2">
    <source>
        <dbReference type="EMBL" id="RPD59143.1"/>
    </source>
</evidence>
<feature type="region of interest" description="Disordered" evidence="1">
    <location>
        <begin position="68"/>
        <end position="118"/>
    </location>
</feature>
<dbReference type="Proteomes" id="UP000313359">
    <property type="component" value="Unassembled WGS sequence"/>
</dbReference>
<proteinExistence type="predicted"/>
<accession>A0A5C2S5S5</accession>
<feature type="compositionally biased region" description="Low complexity" evidence="1">
    <location>
        <begin position="103"/>
        <end position="118"/>
    </location>
</feature>
<reference evidence="2" key="1">
    <citation type="journal article" date="2018" name="Genome Biol. Evol.">
        <title>Genomics and development of Lentinus tigrinus, a white-rot wood-decaying mushroom with dimorphic fruiting bodies.</title>
        <authorList>
            <person name="Wu B."/>
            <person name="Xu Z."/>
            <person name="Knudson A."/>
            <person name="Carlson A."/>
            <person name="Chen N."/>
            <person name="Kovaka S."/>
            <person name="LaButti K."/>
            <person name="Lipzen A."/>
            <person name="Pennachio C."/>
            <person name="Riley R."/>
            <person name="Schakwitz W."/>
            <person name="Umezawa K."/>
            <person name="Ohm R.A."/>
            <person name="Grigoriev I.V."/>
            <person name="Nagy L.G."/>
            <person name="Gibbons J."/>
            <person name="Hibbett D."/>
        </authorList>
    </citation>
    <scope>NUCLEOTIDE SEQUENCE [LARGE SCALE GENOMIC DNA]</scope>
    <source>
        <strain evidence="2">ALCF2SS1-6</strain>
    </source>
</reference>
<keyword evidence="3" id="KW-1185">Reference proteome</keyword>
<dbReference type="EMBL" id="ML122271">
    <property type="protein sequence ID" value="RPD59143.1"/>
    <property type="molecule type" value="Genomic_DNA"/>
</dbReference>
<organism evidence="2 3">
    <name type="scientific">Lentinus tigrinus ALCF2SS1-6</name>
    <dbReference type="NCBI Taxonomy" id="1328759"/>
    <lineage>
        <taxon>Eukaryota</taxon>
        <taxon>Fungi</taxon>
        <taxon>Dikarya</taxon>
        <taxon>Basidiomycota</taxon>
        <taxon>Agaricomycotina</taxon>
        <taxon>Agaricomycetes</taxon>
        <taxon>Polyporales</taxon>
        <taxon>Polyporaceae</taxon>
        <taxon>Lentinus</taxon>
    </lineage>
</organism>
<name>A0A5C2S5S5_9APHY</name>